<dbReference type="NCBIfam" id="NF001140">
    <property type="entry name" value="PRK00147.1"/>
    <property type="match status" value="1"/>
</dbReference>
<dbReference type="InterPro" id="IPR042119">
    <property type="entry name" value="QueA_dom2"/>
</dbReference>
<dbReference type="AlphaFoldDB" id="A0A840SF34"/>
<comment type="subunit">
    <text evidence="3 13">Monomer.</text>
</comment>
<proteinExistence type="inferred from homology"/>
<evidence type="ECO:0000256" key="2">
    <source>
        <dbReference type="ARBA" id="ARBA00004691"/>
    </source>
</evidence>
<evidence type="ECO:0000313" key="15">
    <source>
        <dbReference type="EMBL" id="QOS39780.1"/>
    </source>
</evidence>
<gene>
    <name evidence="13" type="primary">queA</name>
    <name evidence="15" type="ORF">DYE49_04625</name>
    <name evidence="14" type="ORF">HNP77_000880</name>
</gene>
<evidence type="ECO:0000256" key="6">
    <source>
        <dbReference type="ARBA" id="ARBA00022691"/>
    </source>
</evidence>
<evidence type="ECO:0000256" key="5">
    <source>
        <dbReference type="ARBA" id="ARBA00022679"/>
    </source>
</evidence>
<dbReference type="GO" id="GO:0051075">
    <property type="term" value="F:S-adenosylmethionine:tRNA ribosyltransferase-isomerase activity"/>
    <property type="evidence" value="ECO:0007669"/>
    <property type="project" value="UniProtKB-EC"/>
</dbReference>
<comment type="subcellular location">
    <subcellularLocation>
        <location evidence="1 13">Cytoplasm</location>
    </subcellularLocation>
</comment>
<dbReference type="Pfam" id="PF02547">
    <property type="entry name" value="Queuosine_synth"/>
    <property type="match status" value="1"/>
</dbReference>
<evidence type="ECO:0000256" key="9">
    <source>
        <dbReference type="ARBA" id="ARBA00061210"/>
    </source>
</evidence>
<comment type="similarity">
    <text evidence="9 13">Belongs to the QueA family.</text>
</comment>
<evidence type="ECO:0000256" key="8">
    <source>
        <dbReference type="ARBA" id="ARBA00052751"/>
    </source>
</evidence>
<keyword evidence="7 13" id="KW-0671">Queuosine biosynthesis</keyword>
<sequence length="350" mass="39741">MKLSDFNFELPQELIAQKPAGTRGDDRLMLLGRNDGSVKHYKVEDLVDLVESGTLMIFNNSKVRRSRCYGIKTTSGREQEFMFLNQCGPDGDTWNTMVKGAKKVKTGNIYRFADGSEGIIIAHEGDDGTEFRTIKFPFMLTEEWFERNGHIPLPPYIRREDDDTDSERYQTVYAKETGSSACPTAGLHFTQSLLDKLRAKGVDLEWITLHVGLGTFLPVREENIEDHKMHEEVYTVPYEVAEKINKAKREGRPVLAVGTTSVRTLESAAVKKEDGSYEVQGGTGSTHIFMYPGYEFKVVDQMFTNFHTPESTLIMLVSAFAGRENILNAYNQAVQERYRFFSYGDCMLIK</sequence>
<dbReference type="NCBIfam" id="TIGR00113">
    <property type="entry name" value="queA"/>
    <property type="match status" value="1"/>
</dbReference>
<evidence type="ECO:0000256" key="13">
    <source>
        <dbReference type="HAMAP-Rule" id="MF_00113"/>
    </source>
</evidence>
<reference evidence="15 17" key="1">
    <citation type="submission" date="2018-08" db="EMBL/GenBank/DDBJ databases">
        <title>The first complete genome of Treponema rectale (CHPAT), a commensal spirochete of the bovine rectum.</title>
        <authorList>
            <person name="Staton G.J."/>
            <person name="Clegg S.R."/>
            <person name="Carter S.D."/>
            <person name="Radford A.D."/>
            <person name="Darby A."/>
            <person name="Hall N."/>
            <person name="Birtles R.J."/>
            <person name="Evans N.J."/>
        </authorList>
    </citation>
    <scope>NUCLEOTIDE SEQUENCE [LARGE SCALE GENOMIC DNA]</scope>
    <source>
        <strain evidence="15 17">CHPA</strain>
    </source>
</reference>
<dbReference type="PANTHER" id="PTHR30307:SF0">
    <property type="entry name" value="S-ADENOSYLMETHIONINE:TRNA RIBOSYLTRANSFERASE-ISOMERASE"/>
    <property type="match status" value="1"/>
</dbReference>
<dbReference type="HAMAP" id="MF_00113">
    <property type="entry name" value="QueA"/>
    <property type="match status" value="1"/>
</dbReference>
<accession>A0A840SF34</accession>
<keyword evidence="5 13" id="KW-0808">Transferase</keyword>
<dbReference type="EMBL" id="CP031517">
    <property type="protein sequence ID" value="QOS39780.1"/>
    <property type="molecule type" value="Genomic_DNA"/>
</dbReference>
<keyword evidence="16" id="KW-1185">Reference proteome</keyword>
<name>A0A840SF34_9SPIR</name>
<evidence type="ECO:0000256" key="4">
    <source>
        <dbReference type="ARBA" id="ARBA00022490"/>
    </source>
</evidence>
<dbReference type="KEGG" id="trc:DYE49_04625"/>
<evidence type="ECO:0000256" key="10">
    <source>
        <dbReference type="ARBA" id="ARBA00066503"/>
    </source>
</evidence>
<evidence type="ECO:0000313" key="16">
    <source>
        <dbReference type="Proteomes" id="UP000578697"/>
    </source>
</evidence>
<evidence type="ECO:0000313" key="14">
    <source>
        <dbReference type="EMBL" id="MBB5218536.1"/>
    </source>
</evidence>
<dbReference type="Proteomes" id="UP000578697">
    <property type="component" value="Unassembled WGS sequence"/>
</dbReference>
<dbReference type="InterPro" id="IPR036100">
    <property type="entry name" value="QueA_sf"/>
</dbReference>
<evidence type="ECO:0000256" key="3">
    <source>
        <dbReference type="ARBA" id="ARBA00011245"/>
    </source>
</evidence>
<dbReference type="InterPro" id="IPR003699">
    <property type="entry name" value="QueA"/>
</dbReference>
<protein>
    <recommendedName>
        <fullName evidence="11 13">S-adenosylmethionine:tRNA ribosyltransferase-isomerase</fullName>
        <ecNumber evidence="10 13">2.4.99.17</ecNumber>
    </recommendedName>
    <alternativeName>
        <fullName evidence="12 13">Queuosine biosynthesis protein QueA</fullName>
    </alternativeName>
</protein>
<comment type="catalytic activity">
    <reaction evidence="8 13">
        <text>7-aminomethyl-7-carbaguanosine(34) in tRNA + S-adenosyl-L-methionine = epoxyqueuosine(34) in tRNA + adenine + L-methionine + 2 H(+)</text>
        <dbReference type="Rhea" id="RHEA:32155"/>
        <dbReference type="Rhea" id="RHEA-COMP:10342"/>
        <dbReference type="Rhea" id="RHEA-COMP:18582"/>
        <dbReference type="ChEBI" id="CHEBI:15378"/>
        <dbReference type="ChEBI" id="CHEBI:16708"/>
        <dbReference type="ChEBI" id="CHEBI:57844"/>
        <dbReference type="ChEBI" id="CHEBI:59789"/>
        <dbReference type="ChEBI" id="CHEBI:82833"/>
        <dbReference type="ChEBI" id="CHEBI:194443"/>
        <dbReference type="EC" id="2.4.99.17"/>
    </reaction>
</comment>
<dbReference type="RefSeq" id="WP_184651952.1">
    <property type="nucleotide sequence ID" value="NZ_JACHFR010000001.1"/>
</dbReference>
<organism evidence="14 16">
    <name type="scientific">Treponema rectale</name>
    <dbReference type="NCBI Taxonomy" id="744512"/>
    <lineage>
        <taxon>Bacteria</taxon>
        <taxon>Pseudomonadati</taxon>
        <taxon>Spirochaetota</taxon>
        <taxon>Spirochaetia</taxon>
        <taxon>Spirochaetales</taxon>
        <taxon>Treponemataceae</taxon>
        <taxon>Treponema</taxon>
    </lineage>
</organism>
<evidence type="ECO:0000256" key="11">
    <source>
        <dbReference type="ARBA" id="ARBA00069325"/>
    </source>
</evidence>
<dbReference type="EC" id="2.4.99.17" evidence="10 13"/>
<dbReference type="InterPro" id="IPR042118">
    <property type="entry name" value="QueA_dom1"/>
</dbReference>
<dbReference type="PANTHER" id="PTHR30307">
    <property type="entry name" value="S-ADENOSYLMETHIONINE:TRNA RIBOSYLTRANSFERASE-ISOMERASE"/>
    <property type="match status" value="1"/>
</dbReference>
<reference evidence="14 16" key="2">
    <citation type="submission" date="2020-08" db="EMBL/GenBank/DDBJ databases">
        <title>Genomic Encyclopedia of Type Strains, Phase IV (KMG-IV): sequencing the most valuable type-strain genomes for metagenomic binning, comparative biology and taxonomic classification.</title>
        <authorList>
            <person name="Goeker M."/>
        </authorList>
    </citation>
    <scope>NUCLEOTIDE SEQUENCE [LARGE SCALE GENOMIC DNA]</scope>
    <source>
        <strain evidence="14 16">DSM 103679</strain>
    </source>
</reference>
<dbReference type="Gene3D" id="2.40.10.240">
    <property type="entry name" value="QueA-like"/>
    <property type="match status" value="1"/>
</dbReference>
<dbReference type="Gene3D" id="3.40.1780.10">
    <property type="entry name" value="QueA-like"/>
    <property type="match status" value="1"/>
</dbReference>
<keyword evidence="4 13" id="KW-0963">Cytoplasm</keyword>
<dbReference type="GO" id="GO:0008616">
    <property type="term" value="P:tRNA queuosine(34) biosynthetic process"/>
    <property type="evidence" value="ECO:0007669"/>
    <property type="project" value="UniProtKB-UniRule"/>
</dbReference>
<evidence type="ECO:0000256" key="7">
    <source>
        <dbReference type="ARBA" id="ARBA00022785"/>
    </source>
</evidence>
<keyword evidence="6 13" id="KW-0949">S-adenosyl-L-methionine</keyword>
<evidence type="ECO:0000313" key="17">
    <source>
        <dbReference type="Proteomes" id="UP000593591"/>
    </source>
</evidence>
<evidence type="ECO:0000256" key="1">
    <source>
        <dbReference type="ARBA" id="ARBA00004496"/>
    </source>
</evidence>
<keyword evidence="14" id="KW-0328">Glycosyltransferase</keyword>
<dbReference type="UniPathway" id="UPA00392"/>
<dbReference type="GO" id="GO:0005737">
    <property type="term" value="C:cytoplasm"/>
    <property type="evidence" value="ECO:0007669"/>
    <property type="project" value="UniProtKB-SubCell"/>
</dbReference>
<dbReference type="FunFam" id="3.40.1780.10:FF:000001">
    <property type="entry name" value="S-adenosylmethionine:tRNA ribosyltransferase-isomerase"/>
    <property type="match status" value="1"/>
</dbReference>
<comment type="pathway">
    <text evidence="2 13">tRNA modification; tRNA-queuosine biosynthesis.</text>
</comment>
<comment type="function">
    <text evidence="13">Transfers and isomerizes the ribose moiety from AdoMet to the 7-aminomethyl group of 7-deazaguanine (preQ1-tRNA) to give epoxyqueuosine (oQ-tRNA).</text>
</comment>
<evidence type="ECO:0000256" key="12">
    <source>
        <dbReference type="ARBA" id="ARBA00076160"/>
    </source>
</evidence>
<dbReference type="SUPFAM" id="SSF111337">
    <property type="entry name" value="QueA-like"/>
    <property type="match status" value="1"/>
</dbReference>
<dbReference type="EMBL" id="JACHFR010000001">
    <property type="protein sequence ID" value="MBB5218536.1"/>
    <property type="molecule type" value="Genomic_DNA"/>
</dbReference>
<keyword evidence="14" id="KW-0413">Isomerase</keyword>
<dbReference type="Proteomes" id="UP000593591">
    <property type="component" value="Chromosome"/>
</dbReference>